<dbReference type="CDD" id="cd01647">
    <property type="entry name" value="RT_LTR"/>
    <property type="match status" value="1"/>
</dbReference>
<evidence type="ECO:0000256" key="7">
    <source>
        <dbReference type="ARBA" id="ARBA00022918"/>
    </source>
</evidence>
<dbReference type="PANTHER" id="PTHR37984">
    <property type="entry name" value="PROTEIN CBG26694"/>
    <property type="match status" value="1"/>
</dbReference>
<reference evidence="10" key="2">
    <citation type="submission" date="2025-05" db="UniProtKB">
        <authorList>
            <consortium name="EnsemblMetazoa"/>
        </authorList>
    </citation>
    <scope>IDENTIFICATION</scope>
    <source>
        <strain evidence="10">Foshan</strain>
    </source>
</reference>
<dbReference type="InterPro" id="IPR041373">
    <property type="entry name" value="RT_RNaseH"/>
</dbReference>
<dbReference type="Pfam" id="PF00665">
    <property type="entry name" value="rve"/>
    <property type="match status" value="1"/>
</dbReference>
<dbReference type="InterPro" id="IPR041588">
    <property type="entry name" value="Integrase_H2C2"/>
</dbReference>
<dbReference type="InterPro" id="IPR001584">
    <property type="entry name" value="Integrase_cat-core"/>
</dbReference>
<evidence type="ECO:0000259" key="8">
    <source>
        <dbReference type="PROSITE" id="PS50878"/>
    </source>
</evidence>
<dbReference type="RefSeq" id="XP_062709379.1">
    <property type="nucleotide sequence ID" value="XM_062853395.1"/>
</dbReference>
<dbReference type="PROSITE" id="PS00141">
    <property type="entry name" value="ASP_PROTEASE"/>
    <property type="match status" value="1"/>
</dbReference>
<dbReference type="InterPro" id="IPR001969">
    <property type="entry name" value="Aspartic_peptidase_AS"/>
</dbReference>
<dbReference type="EnsemblMetazoa" id="AALFPA23_004911.R6111">
    <property type="protein sequence ID" value="AALFPA23_004911.P6111"/>
    <property type="gene ID" value="AALFPA23_004911"/>
</dbReference>
<protein>
    <recommendedName>
        <fullName evidence="1">RNA-directed DNA polymerase</fullName>
        <ecNumber evidence="1">2.7.7.49</ecNumber>
    </recommendedName>
</protein>
<accession>A0ABM1Y1T3</accession>
<dbReference type="SUPFAM" id="SSF56672">
    <property type="entry name" value="DNA/RNA polymerases"/>
    <property type="match status" value="1"/>
</dbReference>
<dbReference type="InterPro" id="IPR043502">
    <property type="entry name" value="DNA/RNA_pol_sf"/>
</dbReference>
<dbReference type="Gene3D" id="2.40.70.10">
    <property type="entry name" value="Acid Proteases"/>
    <property type="match status" value="1"/>
</dbReference>
<reference evidence="11" key="1">
    <citation type="journal article" date="2015" name="Proc. Natl. Acad. Sci. U.S.A.">
        <title>Genome sequence of the Asian Tiger mosquito, Aedes albopictus, reveals insights into its biology, genetics, and evolution.</title>
        <authorList>
            <person name="Chen X.G."/>
            <person name="Jiang X."/>
            <person name="Gu J."/>
            <person name="Xu M."/>
            <person name="Wu Y."/>
            <person name="Deng Y."/>
            <person name="Zhang C."/>
            <person name="Bonizzoni M."/>
            <person name="Dermauw W."/>
            <person name="Vontas J."/>
            <person name="Armbruster P."/>
            <person name="Huang X."/>
            <person name="Yang Y."/>
            <person name="Zhang H."/>
            <person name="He W."/>
            <person name="Peng H."/>
            <person name="Liu Y."/>
            <person name="Wu K."/>
            <person name="Chen J."/>
            <person name="Lirakis M."/>
            <person name="Topalis P."/>
            <person name="Van Leeuwen T."/>
            <person name="Hall A.B."/>
            <person name="Jiang X."/>
            <person name="Thorpe C."/>
            <person name="Mueller R.L."/>
            <person name="Sun C."/>
            <person name="Waterhouse R.M."/>
            <person name="Yan G."/>
            <person name="Tu Z.J."/>
            <person name="Fang X."/>
            <person name="James A.A."/>
        </authorList>
    </citation>
    <scope>NUCLEOTIDE SEQUENCE [LARGE SCALE GENOMIC DNA]</scope>
    <source>
        <strain evidence="11">Foshan</strain>
    </source>
</reference>
<dbReference type="Proteomes" id="UP000069940">
    <property type="component" value="Unassembled WGS sequence"/>
</dbReference>
<dbReference type="SUPFAM" id="SSF53098">
    <property type="entry name" value="Ribonuclease H-like"/>
    <property type="match status" value="1"/>
</dbReference>
<dbReference type="CDD" id="cd00303">
    <property type="entry name" value="retropepsin_like"/>
    <property type="match status" value="1"/>
</dbReference>
<dbReference type="PANTHER" id="PTHR37984:SF5">
    <property type="entry name" value="PROTEIN NYNRIN-LIKE"/>
    <property type="match status" value="1"/>
</dbReference>
<dbReference type="InterPro" id="IPR012337">
    <property type="entry name" value="RNaseH-like_sf"/>
</dbReference>
<dbReference type="Pfam" id="PF17917">
    <property type="entry name" value="RT_RNaseH"/>
    <property type="match status" value="1"/>
</dbReference>
<dbReference type="SUPFAM" id="SSF50630">
    <property type="entry name" value="Acid proteases"/>
    <property type="match status" value="1"/>
</dbReference>
<keyword evidence="7" id="KW-0695">RNA-directed DNA polymerase</keyword>
<feature type="domain" description="Integrase catalytic" evidence="9">
    <location>
        <begin position="732"/>
        <end position="890"/>
    </location>
</feature>
<dbReference type="InterPro" id="IPR021109">
    <property type="entry name" value="Peptidase_aspartic_dom_sf"/>
</dbReference>
<dbReference type="RefSeq" id="XP_062709380.1">
    <property type="nucleotide sequence ID" value="XM_062853396.1"/>
</dbReference>
<evidence type="ECO:0000256" key="1">
    <source>
        <dbReference type="ARBA" id="ARBA00012493"/>
    </source>
</evidence>
<keyword evidence="4" id="KW-0540">Nuclease</keyword>
<dbReference type="EnsemblMetazoa" id="AALFPA23_004911.R6112">
    <property type="protein sequence ID" value="AALFPA23_004911.P6112"/>
    <property type="gene ID" value="AALFPA23_004911"/>
</dbReference>
<dbReference type="InterPro" id="IPR043128">
    <property type="entry name" value="Rev_trsase/Diguanyl_cyclase"/>
</dbReference>
<evidence type="ECO:0000256" key="3">
    <source>
        <dbReference type="ARBA" id="ARBA00022695"/>
    </source>
</evidence>
<dbReference type="RefSeq" id="XP_029732414.2">
    <property type="nucleotide sequence ID" value="XM_029876554.2"/>
</dbReference>
<dbReference type="InterPro" id="IPR000477">
    <property type="entry name" value="RT_dom"/>
</dbReference>
<keyword evidence="2" id="KW-0808">Transferase</keyword>
<dbReference type="Gene3D" id="1.10.340.70">
    <property type="match status" value="1"/>
</dbReference>
<evidence type="ECO:0000256" key="4">
    <source>
        <dbReference type="ARBA" id="ARBA00022722"/>
    </source>
</evidence>
<keyword evidence="3" id="KW-0548">Nucleotidyltransferase</keyword>
<proteinExistence type="predicted"/>
<dbReference type="CDD" id="cd09274">
    <property type="entry name" value="RNase_HI_RT_Ty3"/>
    <property type="match status" value="1"/>
</dbReference>
<evidence type="ECO:0000256" key="5">
    <source>
        <dbReference type="ARBA" id="ARBA00022759"/>
    </source>
</evidence>
<dbReference type="InterPro" id="IPR036397">
    <property type="entry name" value="RNaseH_sf"/>
</dbReference>
<dbReference type="Gene3D" id="3.30.420.10">
    <property type="entry name" value="Ribonuclease H-like superfamily/Ribonuclease H"/>
    <property type="match status" value="1"/>
</dbReference>
<dbReference type="Gene3D" id="3.30.70.270">
    <property type="match status" value="2"/>
</dbReference>
<dbReference type="PROSITE" id="PS50994">
    <property type="entry name" value="INTEGRASE"/>
    <property type="match status" value="1"/>
</dbReference>
<dbReference type="Pfam" id="PF00078">
    <property type="entry name" value="RVT_1"/>
    <property type="match status" value="1"/>
</dbReference>
<name>A0ABM1Y1T3_AEDAL</name>
<dbReference type="InterPro" id="IPR050951">
    <property type="entry name" value="Retrovirus_Pol_polyprotein"/>
</dbReference>
<dbReference type="Pfam" id="PF17921">
    <property type="entry name" value="Integrase_H2C2"/>
    <property type="match status" value="1"/>
</dbReference>
<dbReference type="Gene3D" id="3.10.10.10">
    <property type="entry name" value="HIV Type 1 Reverse Transcriptase, subunit A, domain 1"/>
    <property type="match status" value="1"/>
</dbReference>
<evidence type="ECO:0000259" key="9">
    <source>
        <dbReference type="PROSITE" id="PS50994"/>
    </source>
</evidence>
<keyword evidence="6" id="KW-0378">Hydrolase</keyword>
<organism evidence="10 11">
    <name type="scientific">Aedes albopictus</name>
    <name type="common">Asian tiger mosquito</name>
    <name type="synonym">Stegomyia albopicta</name>
    <dbReference type="NCBI Taxonomy" id="7160"/>
    <lineage>
        <taxon>Eukaryota</taxon>
        <taxon>Metazoa</taxon>
        <taxon>Ecdysozoa</taxon>
        <taxon>Arthropoda</taxon>
        <taxon>Hexapoda</taxon>
        <taxon>Insecta</taxon>
        <taxon>Pterygota</taxon>
        <taxon>Neoptera</taxon>
        <taxon>Endopterygota</taxon>
        <taxon>Diptera</taxon>
        <taxon>Nematocera</taxon>
        <taxon>Culicoidea</taxon>
        <taxon>Culicidae</taxon>
        <taxon>Culicinae</taxon>
        <taxon>Aedini</taxon>
        <taxon>Aedes</taxon>
        <taxon>Stegomyia</taxon>
    </lineage>
</organism>
<keyword evidence="11" id="KW-1185">Reference proteome</keyword>
<evidence type="ECO:0000313" key="10">
    <source>
        <dbReference type="EnsemblMetazoa" id="AALFPA23_004911.P6110"/>
    </source>
</evidence>
<sequence>MINTIIINPEDDERPHAEISVLGKKLRGLLDSGASCSLLGGNAIKIIEELNLRKGEARGQIKTVDGTAHNIRSFVYLPISFNNRVQTIAVLLAPSLPECVVLGMNFWNTFGVKPVCCALNEVNIETRDHPETDETAVEEPMKELTPEQKRALDRVIATFPTAKEGVLGRTTLYEHRIEIGEAKPKKQRHYPMSKYVLDEVNKEIDRMLALDVIEEAMFSPWNNPLVAVKKKNGNYRVCLDARHLNSIMTNEGYPIPQISAIINNLGGCAYISSIDLKDAFWQLPLEGASRPLTAFTVPSRGHFQFKVVPFGLCTASQALSRLMTHLFADLEPRVFHYLDDIIICSRTFEEHLEMLAEVAARLRRANLTISPEKSKFCREEIKYLGYVLNENGWKVDDEKIACIVKYPTPTNRKEVQRFLGLCNWYRRFIAEFSRIAAPLTELTKTKAKFRWTAKAEEAALNLKAALVSAPVLIMPDYNKPFSVACDASDIAIGAVLTQEVDGEEHPVSYFSQKLSSSERKYSVTERECLAVIRAVEKFRGYIEGVKFVVYCDHAALSYLLSLKNPTALMSRWILRLNAFDLEIKYRKGSVNVVPDALSRIVATTSFTTEETEDSWYEALEHKLRTQAEDFPDFRLVENHIYKNCLCTEGGETTHKWKRVVAMKNRAEIIKRYHDEPTAGHLGFHKTLDRVQSQFYWPKMRENIGQYVRSCGVCKASKAPNTTMMPDMGSLKPARIPWELVSVDFVGPLTRSKRGNTVLLVVVDWITKYVIAHPMRSADSGKMVEFLEQQVFLKFSRPRIILSDNGRQFESIAFKSLLSRHKITHMKTAFYSPMVNNAERVNRVLITCVRALLDDNHAGWDDNLAAITAAINSAKHQVTGVSPHFANFGRDLLLHTDLYAQEDLNTPEDPKVAQDMRLSTVKRIQEFVLQRIRRNHEKTKQRYNLRTRQVDFKKGDIVWRRTFTQSSKADHVNKKLDPKFVPAMVKQILGKNIYMLEDVADGKAGRYHAKDIKAD</sequence>
<evidence type="ECO:0000256" key="6">
    <source>
        <dbReference type="ARBA" id="ARBA00022801"/>
    </source>
</evidence>
<keyword evidence="5" id="KW-0255">Endonuclease</keyword>
<dbReference type="EC" id="2.7.7.49" evidence="1"/>
<evidence type="ECO:0000256" key="2">
    <source>
        <dbReference type="ARBA" id="ARBA00022679"/>
    </source>
</evidence>
<feature type="domain" description="Reverse transcriptase" evidence="8">
    <location>
        <begin position="209"/>
        <end position="388"/>
    </location>
</feature>
<dbReference type="EnsemblMetazoa" id="AALFPA23_004911.R6110">
    <property type="protein sequence ID" value="AALFPA23_004911.P6110"/>
    <property type="gene ID" value="AALFPA23_004911"/>
</dbReference>
<dbReference type="PROSITE" id="PS50878">
    <property type="entry name" value="RT_POL"/>
    <property type="match status" value="1"/>
</dbReference>
<evidence type="ECO:0000313" key="11">
    <source>
        <dbReference type="Proteomes" id="UP000069940"/>
    </source>
</evidence>
<dbReference type="GeneID" id="109415089"/>